<evidence type="ECO:0000313" key="4">
    <source>
        <dbReference type="Proteomes" id="UP000403266"/>
    </source>
</evidence>
<dbReference type="InterPro" id="IPR011659">
    <property type="entry name" value="WD40"/>
</dbReference>
<evidence type="ECO:0000256" key="1">
    <source>
        <dbReference type="ARBA" id="ARBA00009820"/>
    </source>
</evidence>
<gene>
    <name evidence="3" type="ORF">FS320_07820</name>
</gene>
<evidence type="ECO:0000256" key="2">
    <source>
        <dbReference type="SAM" id="MobiDB-lite"/>
    </source>
</evidence>
<protein>
    <recommendedName>
        <fullName evidence="5">Calcium-binding protein</fullName>
    </recommendedName>
</protein>
<accession>A0A5N7ME57</accession>
<organism evidence="3 4">
    <name type="scientific">Microvirga tunisiensis</name>
    <dbReference type="NCBI Taxonomy" id="2108360"/>
    <lineage>
        <taxon>Bacteria</taxon>
        <taxon>Pseudomonadati</taxon>
        <taxon>Pseudomonadota</taxon>
        <taxon>Alphaproteobacteria</taxon>
        <taxon>Hyphomicrobiales</taxon>
        <taxon>Methylobacteriaceae</taxon>
        <taxon>Microvirga</taxon>
    </lineage>
</organism>
<evidence type="ECO:0000313" key="3">
    <source>
        <dbReference type="EMBL" id="MPR25145.1"/>
    </source>
</evidence>
<sequence length="481" mass="49681">MFLSVLSVSRPTSDDIQTRISTAADGTEGLGDSNEAQFSPDGRFVVFESDANNLVAGDTNNATDVFLKDLSTGAISRLSTTAGGAQANGGNSTAHFSSDGRFVVFTSAATNLVAGDTNNFDDIFLKDLTTGAVTLLSTTANGTQTNGNSSNAQLSQDGHLMVFSSVATNLGSSSILFSDIFLKDLITGAVTVVTNAADGTRANGLSSHARFSPDGHSVVFESSANNLVTGDANNQIDIFLKDLDTGAVTLVTNTADGTQGNGRSSDARFSADGHFVTFTSVATNLVAGDTNDASDIFLKDLNTGSVTRLSTAADGTQANGRSYDARFSADGRFVVFTSEASNLVAGDTNGVSDVFLKDLNTGAITRLSTAANGAQTDFDSYTPLFSPDGRSVVFESDATNLVAGDGNNRTDLFLVNLFYKANAAAILEGRFIETTLGVGSASSVNIAWGDGTSTTRRHPSPARSACTTPMPAPGPRMPSSP</sequence>
<dbReference type="Pfam" id="PF07676">
    <property type="entry name" value="PD40"/>
    <property type="match status" value="3"/>
</dbReference>
<name>A0A5N7ME57_9HYPH</name>
<comment type="similarity">
    <text evidence="1">Belongs to the TolB family.</text>
</comment>
<reference evidence="3 4" key="1">
    <citation type="journal article" date="2019" name="Syst. Appl. Microbiol.">
        <title>Microvirga tunisiensis sp. nov., a root nodule symbiotic bacterium isolated from Lupinus micranthus and L. luteus grown in Northern Tunisia.</title>
        <authorList>
            <person name="Msaddak A."/>
            <person name="Rejili M."/>
            <person name="Duran D."/>
            <person name="Mars M."/>
            <person name="Palacios J.M."/>
            <person name="Ruiz-Argueso T."/>
            <person name="Rey L."/>
            <person name="Imperial J."/>
        </authorList>
    </citation>
    <scope>NUCLEOTIDE SEQUENCE [LARGE SCALE GENOMIC DNA]</scope>
    <source>
        <strain evidence="3 4">Lmie10</strain>
    </source>
</reference>
<proteinExistence type="inferred from homology"/>
<dbReference type="AlphaFoldDB" id="A0A5N7ME57"/>
<dbReference type="InterPro" id="IPR011042">
    <property type="entry name" value="6-blade_b-propeller_TolB-like"/>
</dbReference>
<dbReference type="Gene3D" id="2.120.10.30">
    <property type="entry name" value="TolB, C-terminal domain"/>
    <property type="match status" value="2"/>
</dbReference>
<dbReference type="SUPFAM" id="SSF82171">
    <property type="entry name" value="DPP6 N-terminal domain-like"/>
    <property type="match status" value="1"/>
</dbReference>
<comment type="caution">
    <text evidence="3">The sequence shown here is derived from an EMBL/GenBank/DDBJ whole genome shotgun (WGS) entry which is preliminary data.</text>
</comment>
<dbReference type="OrthoDB" id="7314239at2"/>
<keyword evidence="4" id="KW-1185">Reference proteome</keyword>
<dbReference type="RefSeq" id="WP_152710569.1">
    <property type="nucleotide sequence ID" value="NZ_VOSJ01000024.1"/>
</dbReference>
<dbReference type="PANTHER" id="PTHR36842">
    <property type="entry name" value="PROTEIN TOLB HOMOLOG"/>
    <property type="match status" value="1"/>
</dbReference>
<dbReference type="EMBL" id="VOSK01000017">
    <property type="protein sequence ID" value="MPR25145.1"/>
    <property type="molecule type" value="Genomic_DNA"/>
</dbReference>
<feature type="compositionally biased region" description="Pro residues" evidence="2">
    <location>
        <begin position="470"/>
        <end position="481"/>
    </location>
</feature>
<evidence type="ECO:0008006" key="5">
    <source>
        <dbReference type="Google" id="ProtNLM"/>
    </source>
</evidence>
<feature type="region of interest" description="Disordered" evidence="2">
    <location>
        <begin position="449"/>
        <end position="481"/>
    </location>
</feature>
<dbReference type="Proteomes" id="UP000403266">
    <property type="component" value="Unassembled WGS sequence"/>
</dbReference>